<organism evidence="2 3">
    <name type="scientific">Sphaerotilus natans subsp. natans DSM 6575</name>
    <dbReference type="NCBI Taxonomy" id="1286631"/>
    <lineage>
        <taxon>Bacteria</taxon>
        <taxon>Pseudomonadati</taxon>
        <taxon>Pseudomonadota</taxon>
        <taxon>Betaproteobacteria</taxon>
        <taxon>Burkholderiales</taxon>
        <taxon>Sphaerotilaceae</taxon>
        <taxon>Sphaerotilus</taxon>
    </lineage>
</organism>
<protein>
    <submittedName>
        <fullName evidence="2">Uncharacterized protein</fullName>
    </submittedName>
</protein>
<proteinExistence type="predicted"/>
<sequence length="74" mass="8091">MPKILCRHAREGGHPRKAQRPPIVGPRLREGDEIDMLRGSCTVMAEIFCRHAREGGHPRWAHGGGGRGSSPSRG</sequence>
<dbReference type="EMBL" id="AZRA01000084">
    <property type="protein sequence ID" value="KDB51370.1"/>
    <property type="molecule type" value="Genomic_DNA"/>
</dbReference>
<gene>
    <name evidence="2" type="ORF">X805_30240</name>
</gene>
<evidence type="ECO:0000313" key="2">
    <source>
        <dbReference type="EMBL" id="KDB51370.1"/>
    </source>
</evidence>
<dbReference type="AlphaFoldDB" id="A0A059KJ14"/>
<evidence type="ECO:0000313" key="3">
    <source>
        <dbReference type="Proteomes" id="UP000026714"/>
    </source>
</evidence>
<feature type="region of interest" description="Disordered" evidence="1">
    <location>
        <begin position="53"/>
        <end position="74"/>
    </location>
</feature>
<reference evidence="2 3" key="1">
    <citation type="journal article" date="2014" name="FEMS Microbiol. Ecol.">
        <title>Sphaerotilus natans encrusted with nanoball-shaped Fe(III) oxide minerals formed by nitrate-reducing mixotrophic Fe(II) oxidation.</title>
        <authorList>
            <person name="Park S."/>
            <person name="Kim D.H."/>
            <person name="Lee J.H."/>
            <person name="Hur H.G."/>
        </authorList>
    </citation>
    <scope>NUCLEOTIDE SEQUENCE [LARGE SCALE GENOMIC DNA]</scope>
    <source>
        <strain evidence="2 3">DSM 6575</strain>
    </source>
</reference>
<dbReference type="Proteomes" id="UP000026714">
    <property type="component" value="Unassembled WGS sequence"/>
</dbReference>
<comment type="caution">
    <text evidence="2">The sequence shown here is derived from an EMBL/GenBank/DDBJ whole genome shotgun (WGS) entry which is preliminary data.</text>
</comment>
<accession>A0A059KJ14</accession>
<feature type="region of interest" description="Disordered" evidence="1">
    <location>
        <begin position="1"/>
        <end position="27"/>
    </location>
</feature>
<name>A0A059KJ14_9BURK</name>
<keyword evidence="3" id="KW-1185">Reference proteome</keyword>
<evidence type="ECO:0000256" key="1">
    <source>
        <dbReference type="SAM" id="MobiDB-lite"/>
    </source>
</evidence>